<protein>
    <submittedName>
        <fullName evidence="2">MGT family glycosyltransferase</fullName>
    </submittedName>
</protein>
<sequence>MPTETRSARVLFVTFDAGGNFPPVIALGREIASRGHRVTVLGHQQQREKVEAAGLSFVAYTDPPPWSSAQHHGMLSAILGYLKMFTTDALVDDAVSAAADQDVVVVDCMLLPVMSALTGRDVPVVALFHTFFAYLDGSFRRAIGMVSRVRGLGVRKTWRATDLRLVVSDRALDPAGGRASDPRLVWSGPAEPAARPHVPQQLPVVLASLSTTDFPGQQQTLQNILDAAADMPIRLVLTTGPAVDPGSLHPPANAEVHGFIPHRDILPTCSAVVGHGGHSTAAQALAHGLPMVVIPMHPLLDQPMVGKAVAASGAAIVLPKKASPDSIAVALTRILEDPSYTAAATVIAERLADGRGTARAADAILDQLR</sequence>
<dbReference type="OrthoDB" id="6620093at2"/>
<dbReference type="InterPro" id="IPR002213">
    <property type="entry name" value="UDP_glucos_trans"/>
</dbReference>
<keyword evidence="2" id="KW-0808">Transferase</keyword>
<proteinExistence type="predicted"/>
<feature type="domain" description="Erythromycin biosynthesis protein CIII-like C-terminal" evidence="1">
    <location>
        <begin position="223"/>
        <end position="350"/>
    </location>
</feature>
<name>A0A318RDE1_WILLI</name>
<gene>
    <name evidence="2" type="ORF">DFR67_11968</name>
</gene>
<organism evidence="2 3">
    <name type="scientific">Williamsia limnetica</name>
    <dbReference type="NCBI Taxonomy" id="882452"/>
    <lineage>
        <taxon>Bacteria</taxon>
        <taxon>Bacillati</taxon>
        <taxon>Actinomycetota</taxon>
        <taxon>Actinomycetes</taxon>
        <taxon>Mycobacteriales</taxon>
        <taxon>Nocardiaceae</taxon>
        <taxon>Williamsia</taxon>
    </lineage>
</organism>
<dbReference type="InterPro" id="IPR010610">
    <property type="entry name" value="EryCIII-like_C"/>
</dbReference>
<evidence type="ECO:0000313" key="3">
    <source>
        <dbReference type="Proteomes" id="UP000247591"/>
    </source>
</evidence>
<dbReference type="Pfam" id="PF06722">
    <property type="entry name" value="EryCIII-like_C"/>
    <property type="match status" value="1"/>
</dbReference>
<dbReference type="RefSeq" id="WP_110472205.1">
    <property type="nucleotide sequence ID" value="NZ_QJSP01000019.1"/>
</dbReference>
<dbReference type="Proteomes" id="UP000247591">
    <property type="component" value="Unassembled WGS sequence"/>
</dbReference>
<dbReference type="GO" id="GO:0017000">
    <property type="term" value="P:antibiotic biosynthetic process"/>
    <property type="evidence" value="ECO:0007669"/>
    <property type="project" value="UniProtKB-ARBA"/>
</dbReference>
<reference evidence="2 3" key="1">
    <citation type="submission" date="2018-06" db="EMBL/GenBank/DDBJ databases">
        <title>Genomic Encyclopedia of Type Strains, Phase IV (KMG-IV): sequencing the most valuable type-strain genomes for metagenomic binning, comparative biology and taxonomic classification.</title>
        <authorList>
            <person name="Goeker M."/>
        </authorList>
    </citation>
    <scope>NUCLEOTIDE SEQUENCE [LARGE SCALE GENOMIC DNA]</scope>
    <source>
        <strain evidence="2 3">DSM 45521</strain>
    </source>
</reference>
<dbReference type="GO" id="GO:0016758">
    <property type="term" value="F:hexosyltransferase activity"/>
    <property type="evidence" value="ECO:0007669"/>
    <property type="project" value="UniProtKB-ARBA"/>
</dbReference>
<dbReference type="PANTHER" id="PTHR48050">
    <property type="entry name" value="STEROL 3-BETA-GLUCOSYLTRANSFERASE"/>
    <property type="match status" value="1"/>
</dbReference>
<dbReference type="EMBL" id="QJSP01000019">
    <property type="protein sequence ID" value="PYE12961.1"/>
    <property type="molecule type" value="Genomic_DNA"/>
</dbReference>
<dbReference type="GO" id="GO:0008194">
    <property type="term" value="F:UDP-glycosyltransferase activity"/>
    <property type="evidence" value="ECO:0007669"/>
    <property type="project" value="InterPro"/>
</dbReference>
<dbReference type="CDD" id="cd03784">
    <property type="entry name" value="GT1_Gtf-like"/>
    <property type="match status" value="1"/>
</dbReference>
<dbReference type="Gene3D" id="3.40.50.2000">
    <property type="entry name" value="Glycogen Phosphorylase B"/>
    <property type="match status" value="2"/>
</dbReference>
<dbReference type="AlphaFoldDB" id="A0A318RDE1"/>
<comment type="caution">
    <text evidence="2">The sequence shown here is derived from an EMBL/GenBank/DDBJ whole genome shotgun (WGS) entry which is preliminary data.</text>
</comment>
<keyword evidence="3" id="KW-1185">Reference proteome</keyword>
<evidence type="ECO:0000259" key="1">
    <source>
        <dbReference type="Pfam" id="PF06722"/>
    </source>
</evidence>
<dbReference type="PANTHER" id="PTHR48050:SF13">
    <property type="entry name" value="STEROL 3-BETA-GLUCOSYLTRANSFERASE UGT80A2"/>
    <property type="match status" value="1"/>
</dbReference>
<dbReference type="SUPFAM" id="SSF53756">
    <property type="entry name" value="UDP-Glycosyltransferase/glycogen phosphorylase"/>
    <property type="match status" value="1"/>
</dbReference>
<dbReference type="InterPro" id="IPR050426">
    <property type="entry name" value="Glycosyltransferase_28"/>
</dbReference>
<accession>A0A318RDE1</accession>
<evidence type="ECO:0000313" key="2">
    <source>
        <dbReference type="EMBL" id="PYE12961.1"/>
    </source>
</evidence>